<evidence type="ECO:0000256" key="3">
    <source>
        <dbReference type="ARBA" id="ARBA00023295"/>
    </source>
</evidence>
<proteinExistence type="inferred from homology"/>
<comment type="similarity">
    <text evidence="1">Belongs to the glycosyl hydrolase 13 family.</text>
</comment>
<dbReference type="SMART" id="SM00642">
    <property type="entry name" value="Aamy"/>
    <property type="match status" value="1"/>
</dbReference>
<evidence type="ECO:0000256" key="1">
    <source>
        <dbReference type="ARBA" id="ARBA00008061"/>
    </source>
</evidence>
<dbReference type="AlphaFoldDB" id="A0A917SQE3"/>
<dbReference type="PANTHER" id="PTHR10357">
    <property type="entry name" value="ALPHA-AMYLASE FAMILY MEMBER"/>
    <property type="match status" value="1"/>
</dbReference>
<keyword evidence="2" id="KW-0378">Hydrolase</keyword>
<dbReference type="RefSeq" id="WP_229673868.1">
    <property type="nucleotide sequence ID" value="NZ_BMNA01000002.1"/>
</dbReference>
<dbReference type="InterPro" id="IPR017853">
    <property type="entry name" value="GH"/>
</dbReference>
<dbReference type="GO" id="GO:0009313">
    <property type="term" value="P:oligosaccharide catabolic process"/>
    <property type="evidence" value="ECO:0007669"/>
    <property type="project" value="TreeGrafter"/>
</dbReference>
<name>A0A917SQE3_9ACTN</name>
<comment type="caution">
    <text evidence="5">The sequence shown here is derived from an EMBL/GenBank/DDBJ whole genome shotgun (WGS) entry which is preliminary data.</text>
</comment>
<evidence type="ECO:0000313" key="6">
    <source>
        <dbReference type="Proteomes" id="UP000655208"/>
    </source>
</evidence>
<evidence type="ECO:0000259" key="4">
    <source>
        <dbReference type="SMART" id="SM00642"/>
    </source>
</evidence>
<dbReference type="Gene3D" id="3.20.20.80">
    <property type="entry name" value="Glycosidases"/>
    <property type="match status" value="1"/>
</dbReference>
<dbReference type="InterPro" id="IPR045857">
    <property type="entry name" value="O16G_dom_2"/>
</dbReference>
<keyword evidence="6" id="KW-1185">Reference proteome</keyword>
<dbReference type="FunFam" id="3.20.20.80:FF:000064">
    <property type="entry name" value="Oligo-1,6-glucosidase"/>
    <property type="match status" value="1"/>
</dbReference>
<accession>A0A917SQE3</accession>
<feature type="domain" description="Glycosyl hydrolase family 13 catalytic" evidence="4">
    <location>
        <begin position="25"/>
        <end position="438"/>
    </location>
</feature>
<dbReference type="NCBIfam" id="NF008183">
    <property type="entry name" value="PRK10933.1"/>
    <property type="match status" value="1"/>
</dbReference>
<sequence>MSTDLAPEIADVATAQWWRSAVVYQIYPRSFADGNGDGIGDLAGIRQHVDHLVDLGVDVVWLSPVYPSPGDDNGYDISDYRGIDPVFGTLEDFDGLLEDLHARGIKLVMDLVVNHTSDEHPWFVDSRSGRDKRDWYIWRPPRPGRVGGEPGAEPNNWSSFFSGPAWQYDAASGEYYLHLFSARQPDLNWENADVRRAVYNVMNWWLDRGIDGFRMDVINLISKRSELPDGPVASGRQLGDGFPHYGDGPRIHEFLAEMRREVFAGRPGAFLTVGETPGTTVDVARHYTDPARAELDMVFHFEHVGVDHGPSGKFEPAPLAVPVLLDVFERWQTGLAGAGWNSLYWNNHDQPRVVSRFGDDGRFWRESATALATALHLQRGTPYIFQGEEIGMTNMPWASTDELRDIESLRYHAEAVGSGLDPAEALTRIRRMGRDNARTPMQWSSGRNAGFSSGTPWIAVNPNAERINAEAQRRQRDSIFAYYRELVRLRHDLPVVAHGNFVRRRSPAADVFAFSRRFDGTELAVAVNLSGRAVPIAPLTGVPVLANYDGAGDPATLRPWEARAVLQH</sequence>
<dbReference type="Gene3D" id="3.90.400.10">
    <property type="entry name" value="Oligo-1,6-glucosidase, Domain 2"/>
    <property type="match status" value="1"/>
</dbReference>
<reference evidence="5" key="1">
    <citation type="journal article" date="2014" name="Int. J. Syst. Evol. Microbiol.">
        <title>Complete genome sequence of Corynebacterium casei LMG S-19264T (=DSM 44701T), isolated from a smear-ripened cheese.</title>
        <authorList>
            <consortium name="US DOE Joint Genome Institute (JGI-PGF)"/>
            <person name="Walter F."/>
            <person name="Albersmeier A."/>
            <person name="Kalinowski J."/>
            <person name="Ruckert C."/>
        </authorList>
    </citation>
    <scope>NUCLEOTIDE SEQUENCE</scope>
    <source>
        <strain evidence="5">CGMCC 4.7308</strain>
    </source>
</reference>
<dbReference type="InterPro" id="IPR013780">
    <property type="entry name" value="Glyco_hydro_b"/>
</dbReference>
<dbReference type="PANTHER" id="PTHR10357:SF179">
    <property type="entry name" value="NEUTRAL AND BASIC AMINO ACID TRANSPORT PROTEIN RBAT"/>
    <property type="match status" value="1"/>
</dbReference>
<organism evidence="5 6">
    <name type="scientific">Nakamurella endophytica</name>
    <dbReference type="NCBI Taxonomy" id="1748367"/>
    <lineage>
        <taxon>Bacteria</taxon>
        <taxon>Bacillati</taxon>
        <taxon>Actinomycetota</taxon>
        <taxon>Actinomycetes</taxon>
        <taxon>Nakamurellales</taxon>
        <taxon>Nakamurellaceae</taxon>
        <taxon>Nakamurella</taxon>
    </lineage>
</organism>
<dbReference type="Pfam" id="PF00128">
    <property type="entry name" value="Alpha-amylase"/>
    <property type="match status" value="1"/>
</dbReference>
<dbReference type="Proteomes" id="UP000655208">
    <property type="component" value="Unassembled WGS sequence"/>
</dbReference>
<dbReference type="CDD" id="cd11333">
    <property type="entry name" value="AmyAc_SI_OligoGlu_DGase"/>
    <property type="match status" value="1"/>
</dbReference>
<dbReference type="InterPro" id="IPR006047">
    <property type="entry name" value="GH13_cat_dom"/>
</dbReference>
<dbReference type="EMBL" id="BMNA01000002">
    <property type="protein sequence ID" value="GGL91702.1"/>
    <property type="molecule type" value="Genomic_DNA"/>
</dbReference>
<dbReference type="SUPFAM" id="SSF51445">
    <property type="entry name" value="(Trans)glycosidases"/>
    <property type="match status" value="1"/>
</dbReference>
<dbReference type="FunFam" id="3.90.400.10:FF:000002">
    <property type="entry name" value="Sucrose isomerase"/>
    <property type="match status" value="1"/>
</dbReference>
<evidence type="ECO:0000313" key="5">
    <source>
        <dbReference type="EMBL" id="GGL91702.1"/>
    </source>
</evidence>
<protein>
    <submittedName>
        <fullName evidence="5">Glucohydrolase</fullName>
    </submittedName>
</protein>
<dbReference type="SUPFAM" id="SSF51011">
    <property type="entry name" value="Glycosyl hydrolase domain"/>
    <property type="match status" value="1"/>
</dbReference>
<dbReference type="Gene3D" id="2.60.40.1180">
    <property type="entry name" value="Golgi alpha-mannosidase II"/>
    <property type="match status" value="1"/>
</dbReference>
<evidence type="ECO:0000256" key="2">
    <source>
        <dbReference type="ARBA" id="ARBA00022801"/>
    </source>
</evidence>
<keyword evidence="3" id="KW-0326">Glycosidase</keyword>
<dbReference type="GO" id="GO:0004556">
    <property type="term" value="F:alpha-amylase activity"/>
    <property type="evidence" value="ECO:0007669"/>
    <property type="project" value="TreeGrafter"/>
</dbReference>
<gene>
    <name evidence="5" type="primary">agl</name>
    <name evidence="5" type="ORF">GCM10011594_09360</name>
</gene>
<reference evidence="5" key="2">
    <citation type="submission" date="2020-09" db="EMBL/GenBank/DDBJ databases">
        <authorList>
            <person name="Sun Q."/>
            <person name="Zhou Y."/>
        </authorList>
    </citation>
    <scope>NUCLEOTIDE SEQUENCE</scope>
    <source>
        <strain evidence="5">CGMCC 4.7308</strain>
    </source>
</reference>